<reference evidence="1" key="1">
    <citation type="submission" date="2023-05" db="EMBL/GenBank/DDBJ databases">
        <authorList>
            <consortium name="ELIXIR-Norway"/>
        </authorList>
    </citation>
    <scope>NUCLEOTIDE SEQUENCE</scope>
</reference>
<dbReference type="EMBL" id="OX596107">
    <property type="protein sequence ID" value="CAI9702034.1"/>
    <property type="molecule type" value="Genomic_DNA"/>
</dbReference>
<organism evidence="1 2">
    <name type="scientific">Rangifer tarandus platyrhynchus</name>
    <name type="common">Svalbard reindeer</name>
    <dbReference type="NCBI Taxonomy" id="3082113"/>
    <lineage>
        <taxon>Eukaryota</taxon>
        <taxon>Metazoa</taxon>
        <taxon>Chordata</taxon>
        <taxon>Craniata</taxon>
        <taxon>Vertebrata</taxon>
        <taxon>Euteleostomi</taxon>
        <taxon>Mammalia</taxon>
        <taxon>Eutheria</taxon>
        <taxon>Laurasiatheria</taxon>
        <taxon>Artiodactyla</taxon>
        <taxon>Ruminantia</taxon>
        <taxon>Pecora</taxon>
        <taxon>Cervidae</taxon>
        <taxon>Odocoileinae</taxon>
        <taxon>Rangifer</taxon>
    </lineage>
</organism>
<gene>
    <name evidence="1" type="ORF">MRATA1EN3_LOCUS13247</name>
</gene>
<protein>
    <submittedName>
        <fullName evidence="1">Uncharacterized protein</fullName>
    </submittedName>
</protein>
<name>A0ACB0ENG2_RANTA</name>
<evidence type="ECO:0000313" key="1">
    <source>
        <dbReference type="EMBL" id="CAI9702034.1"/>
    </source>
</evidence>
<dbReference type="Proteomes" id="UP001162501">
    <property type="component" value="Chromosome 23"/>
</dbReference>
<accession>A0ACB0ENG2</accession>
<evidence type="ECO:0000313" key="2">
    <source>
        <dbReference type="Proteomes" id="UP001162501"/>
    </source>
</evidence>
<sequence length="103" mass="11204">MRVLWSLPRRVLRSRPVRLGGRIPGRRRAPHSQALTALAPGLQRPPPSCQAPHHTWNNHKEQLQRPGPPAVGGQRMGFVACVLAAESQGPSEGSMCWVGGHPV</sequence>
<proteinExistence type="predicted"/>